<sequence>MLPKPFSSQEFLLALALLDLKKSIGPDGLHGQMLKILGTRGKQRLLHIINLSWKIGRLHPEWKMTTFITIKKPEEIRVSPTECCPYQSGLKHSCPSNIVLFEADVQPLLFLRQTVLVKYFNKRSSSGKQNQTSKYLNNWVNRQILKKNSPFGQIESENFLTGEVEPSSLQCSLNPTEGLYRVYFHYNLSLPVIK</sequence>
<keyword evidence="1" id="KW-0808">Transferase</keyword>
<dbReference type="Proteomes" id="UP000887013">
    <property type="component" value="Unassembled WGS sequence"/>
</dbReference>
<dbReference type="EMBL" id="BMAW01094677">
    <property type="protein sequence ID" value="GFS66856.1"/>
    <property type="molecule type" value="Genomic_DNA"/>
</dbReference>
<evidence type="ECO:0000313" key="1">
    <source>
        <dbReference type="EMBL" id="GFS66856.1"/>
    </source>
</evidence>
<accession>A0A8X6JFR4</accession>
<keyword evidence="1" id="KW-0695">RNA-directed DNA polymerase</keyword>
<keyword evidence="1" id="KW-0548">Nucleotidyltransferase</keyword>
<organism evidence="1 2">
    <name type="scientific">Nephila pilipes</name>
    <name type="common">Giant wood spider</name>
    <name type="synonym">Nephila maculata</name>
    <dbReference type="NCBI Taxonomy" id="299642"/>
    <lineage>
        <taxon>Eukaryota</taxon>
        <taxon>Metazoa</taxon>
        <taxon>Ecdysozoa</taxon>
        <taxon>Arthropoda</taxon>
        <taxon>Chelicerata</taxon>
        <taxon>Arachnida</taxon>
        <taxon>Araneae</taxon>
        <taxon>Araneomorphae</taxon>
        <taxon>Entelegynae</taxon>
        <taxon>Araneoidea</taxon>
        <taxon>Nephilidae</taxon>
        <taxon>Nephila</taxon>
    </lineage>
</organism>
<dbReference type="GO" id="GO:0003964">
    <property type="term" value="F:RNA-directed DNA polymerase activity"/>
    <property type="evidence" value="ECO:0007669"/>
    <property type="project" value="UniProtKB-KW"/>
</dbReference>
<protein>
    <submittedName>
        <fullName evidence="1">Reverse transcriptase domain-containing protein</fullName>
    </submittedName>
</protein>
<dbReference type="AlphaFoldDB" id="A0A8X6JFR4"/>
<comment type="caution">
    <text evidence="1">The sequence shown here is derived from an EMBL/GenBank/DDBJ whole genome shotgun (WGS) entry which is preliminary data.</text>
</comment>
<proteinExistence type="predicted"/>
<evidence type="ECO:0000313" key="2">
    <source>
        <dbReference type="Proteomes" id="UP000887013"/>
    </source>
</evidence>
<keyword evidence="2" id="KW-1185">Reference proteome</keyword>
<gene>
    <name evidence="1" type="primary">AVEN_29703_1</name>
    <name evidence="1" type="ORF">NPIL_485801</name>
</gene>
<dbReference type="OrthoDB" id="6465207at2759"/>
<name>A0A8X6JFR4_NEPPI</name>
<reference evidence="1" key="1">
    <citation type="submission" date="2020-08" db="EMBL/GenBank/DDBJ databases">
        <title>Multicomponent nature underlies the extraordinary mechanical properties of spider dragline silk.</title>
        <authorList>
            <person name="Kono N."/>
            <person name="Nakamura H."/>
            <person name="Mori M."/>
            <person name="Yoshida Y."/>
            <person name="Ohtoshi R."/>
            <person name="Malay A.D."/>
            <person name="Moran D.A.P."/>
            <person name="Tomita M."/>
            <person name="Numata K."/>
            <person name="Arakawa K."/>
        </authorList>
    </citation>
    <scope>NUCLEOTIDE SEQUENCE</scope>
</reference>